<keyword evidence="3" id="KW-1185">Reference proteome</keyword>
<accession>A0A5B7FLE6</accession>
<feature type="compositionally biased region" description="Low complexity" evidence="1">
    <location>
        <begin position="48"/>
        <end position="74"/>
    </location>
</feature>
<dbReference type="Proteomes" id="UP000324222">
    <property type="component" value="Unassembled WGS sequence"/>
</dbReference>
<sequence>MEVEPLLELVELPTAGDERRWSRGGRRRFLLSQMPRAAQTSWQLRSTPGLLQHSQSSPSSVLGSGPSSSWQQKG</sequence>
<name>A0A5B7FLE6_PORTR</name>
<evidence type="ECO:0000313" key="2">
    <source>
        <dbReference type="EMBL" id="MPC48251.1"/>
    </source>
</evidence>
<feature type="region of interest" description="Disordered" evidence="1">
    <location>
        <begin position="44"/>
        <end position="74"/>
    </location>
</feature>
<organism evidence="2 3">
    <name type="scientific">Portunus trituberculatus</name>
    <name type="common">Swimming crab</name>
    <name type="synonym">Neptunus trituberculatus</name>
    <dbReference type="NCBI Taxonomy" id="210409"/>
    <lineage>
        <taxon>Eukaryota</taxon>
        <taxon>Metazoa</taxon>
        <taxon>Ecdysozoa</taxon>
        <taxon>Arthropoda</taxon>
        <taxon>Crustacea</taxon>
        <taxon>Multicrustacea</taxon>
        <taxon>Malacostraca</taxon>
        <taxon>Eumalacostraca</taxon>
        <taxon>Eucarida</taxon>
        <taxon>Decapoda</taxon>
        <taxon>Pleocyemata</taxon>
        <taxon>Brachyura</taxon>
        <taxon>Eubrachyura</taxon>
        <taxon>Portunoidea</taxon>
        <taxon>Portunidae</taxon>
        <taxon>Portuninae</taxon>
        <taxon>Portunus</taxon>
    </lineage>
</organism>
<gene>
    <name evidence="2" type="ORF">E2C01_042019</name>
</gene>
<evidence type="ECO:0000313" key="3">
    <source>
        <dbReference type="Proteomes" id="UP000324222"/>
    </source>
</evidence>
<comment type="caution">
    <text evidence="2">The sequence shown here is derived from an EMBL/GenBank/DDBJ whole genome shotgun (WGS) entry which is preliminary data.</text>
</comment>
<dbReference type="AlphaFoldDB" id="A0A5B7FLE6"/>
<protein>
    <submittedName>
        <fullName evidence="2">Uncharacterized protein</fullName>
    </submittedName>
</protein>
<reference evidence="2 3" key="1">
    <citation type="submission" date="2019-05" db="EMBL/GenBank/DDBJ databases">
        <title>Another draft genome of Portunus trituberculatus and its Hox gene families provides insights of decapod evolution.</title>
        <authorList>
            <person name="Jeong J.-H."/>
            <person name="Song I."/>
            <person name="Kim S."/>
            <person name="Choi T."/>
            <person name="Kim D."/>
            <person name="Ryu S."/>
            <person name="Kim W."/>
        </authorList>
    </citation>
    <scope>NUCLEOTIDE SEQUENCE [LARGE SCALE GENOMIC DNA]</scope>
    <source>
        <tissue evidence="2">Muscle</tissue>
    </source>
</reference>
<proteinExistence type="predicted"/>
<dbReference type="EMBL" id="VSRR010008186">
    <property type="protein sequence ID" value="MPC48251.1"/>
    <property type="molecule type" value="Genomic_DNA"/>
</dbReference>
<evidence type="ECO:0000256" key="1">
    <source>
        <dbReference type="SAM" id="MobiDB-lite"/>
    </source>
</evidence>